<proteinExistence type="inferred from homology"/>
<dbReference type="InterPro" id="IPR012552">
    <property type="entry name" value="DVL"/>
</dbReference>
<keyword evidence="5" id="KW-1133">Transmembrane helix</keyword>
<evidence type="ECO:0000256" key="4">
    <source>
        <dbReference type="ARBA" id="ARBA00022692"/>
    </source>
</evidence>
<evidence type="ECO:0000313" key="8">
    <source>
        <dbReference type="EMBL" id="WJZ88933.1"/>
    </source>
</evidence>
<dbReference type="PANTHER" id="PTHR47596">
    <property type="entry name" value="DVL13"/>
    <property type="match status" value="1"/>
</dbReference>
<evidence type="ECO:0000256" key="3">
    <source>
        <dbReference type="ARBA" id="ARBA00022475"/>
    </source>
</evidence>
<keyword evidence="2" id="KW-0217">Developmental protein</keyword>
<keyword evidence="4" id="KW-0812">Transmembrane</keyword>
<evidence type="ECO:0000256" key="2">
    <source>
        <dbReference type="ARBA" id="ARBA00022473"/>
    </source>
</evidence>
<evidence type="ECO:0000256" key="1">
    <source>
        <dbReference type="ARBA" id="ARBA00004162"/>
    </source>
</evidence>
<dbReference type="PANTHER" id="PTHR47596:SF2">
    <property type="entry name" value="SMALL POLYPEPTIDE DEVIL 9"/>
    <property type="match status" value="1"/>
</dbReference>
<keyword evidence="3" id="KW-1003">Cell membrane</keyword>
<reference evidence="8 9" key="1">
    <citation type="journal article" date="2023" name="Hortic Res">
        <title>The complete reference genome for grapevine (Vitis vinifera L.) genetics and breeding.</title>
        <authorList>
            <person name="Shi X."/>
            <person name="Cao S."/>
            <person name="Wang X."/>
            <person name="Huang S."/>
            <person name="Wang Y."/>
            <person name="Liu Z."/>
            <person name="Liu W."/>
            <person name="Leng X."/>
            <person name="Peng Y."/>
            <person name="Wang N."/>
            <person name="Wang Y."/>
            <person name="Ma Z."/>
            <person name="Xu X."/>
            <person name="Zhang F."/>
            <person name="Xue H."/>
            <person name="Zhong H."/>
            <person name="Wang Y."/>
            <person name="Zhang K."/>
            <person name="Velt A."/>
            <person name="Avia K."/>
            <person name="Holtgrawe D."/>
            <person name="Grimplet J."/>
            <person name="Matus J.T."/>
            <person name="Ware D."/>
            <person name="Wu X."/>
            <person name="Wang H."/>
            <person name="Liu C."/>
            <person name="Fang Y."/>
            <person name="Rustenholz C."/>
            <person name="Cheng Z."/>
            <person name="Xiao H."/>
            <person name="Zhou Y."/>
        </authorList>
    </citation>
    <scope>NUCLEOTIDE SEQUENCE [LARGE SCALE GENOMIC DNA]</scope>
    <source>
        <strain evidence="9">cv. Pinot noir / PN40024</strain>
        <tissue evidence="8">Leaf</tissue>
    </source>
</reference>
<keyword evidence="6" id="KW-0472">Membrane</keyword>
<evidence type="ECO:0000256" key="6">
    <source>
        <dbReference type="ARBA" id="ARBA00023136"/>
    </source>
</evidence>
<evidence type="ECO:0000313" key="9">
    <source>
        <dbReference type="Proteomes" id="UP001227230"/>
    </source>
</evidence>
<dbReference type="InterPro" id="IPR052692">
    <property type="entry name" value="DVL_RTFL_polypeptides"/>
</dbReference>
<keyword evidence="9" id="KW-1185">Reference proteome</keyword>
<protein>
    <submittedName>
        <fullName evidence="8">Uncharacterized protein</fullName>
    </submittedName>
</protein>
<comment type="subcellular location">
    <subcellularLocation>
        <location evidence="1">Cell membrane</location>
        <topology evidence="1">Single-pass membrane protein</topology>
    </subcellularLocation>
</comment>
<organism evidence="8 9">
    <name type="scientific">Vitis vinifera</name>
    <name type="common">Grape</name>
    <dbReference type="NCBI Taxonomy" id="29760"/>
    <lineage>
        <taxon>Eukaryota</taxon>
        <taxon>Viridiplantae</taxon>
        <taxon>Streptophyta</taxon>
        <taxon>Embryophyta</taxon>
        <taxon>Tracheophyta</taxon>
        <taxon>Spermatophyta</taxon>
        <taxon>Magnoliopsida</taxon>
        <taxon>eudicotyledons</taxon>
        <taxon>Gunneridae</taxon>
        <taxon>Pentapetalae</taxon>
        <taxon>rosids</taxon>
        <taxon>Vitales</taxon>
        <taxon>Vitaceae</taxon>
        <taxon>Viteae</taxon>
        <taxon>Vitis</taxon>
    </lineage>
</organism>
<dbReference type="Proteomes" id="UP001227230">
    <property type="component" value="Chromosome 6"/>
</dbReference>
<evidence type="ECO:0000256" key="5">
    <source>
        <dbReference type="ARBA" id="ARBA00022989"/>
    </source>
</evidence>
<sequence length="60" mass="6750">MRSCSQKTTCSKSPLMRSFSQKSSSITRKCSNLAKEQKAKFYIIKRCVSMLVSSNKHGDS</sequence>
<evidence type="ECO:0000256" key="7">
    <source>
        <dbReference type="ARBA" id="ARBA00024340"/>
    </source>
</evidence>
<dbReference type="EMBL" id="CP126653">
    <property type="protein sequence ID" value="WJZ88933.1"/>
    <property type="molecule type" value="Genomic_DNA"/>
</dbReference>
<accession>A0ABY9C120</accession>
<name>A0ABY9C120_VITVI</name>
<gene>
    <name evidence="8" type="ORF">VitviT2T_008193</name>
</gene>
<dbReference type="Pfam" id="PF08137">
    <property type="entry name" value="DVL"/>
    <property type="match status" value="1"/>
</dbReference>
<comment type="similarity">
    <text evidence="7">Belongs to the DVL/RTFL small polypeptides family.</text>
</comment>